<dbReference type="EMBL" id="PJZH01000013">
    <property type="protein sequence ID" value="PLR33767.1"/>
    <property type="molecule type" value="Genomic_DNA"/>
</dbReference>
<comment type="similarity">
    <text evidence="2">Belongs to the archaeal-type GPI family.</text>
</comment>
<dbReference type="InterPro" id="IPR011051">
    <property type="entry name" value="RmlC_Cupin_sf"/>
</dbReference>
<dbReference type="AlphaFoldDB" id="A0A2N5E0N2"/>
<evidence type="ECO:0000313" key="8">
    <source>
        <dbReference type="EMBL" id="PLR33767.1"/>
    </source>
</evidence>
<evidence type="ECO:0000256" key="5">
    <source>
        <dbReference type="ARBA" id="ARBA00023152"/>
    </source>
</evidence>
<keyword evidence="5" id="KW-0324">Glycolysis</keyword>
<comment type="pathway">
    <text evidence="1">Carbohydrate degradation; glycolysis; D-glyceraldehyde 3-phosphate and glycerone phosphate from D-glucose: step 2/4.</text>
</comment>
<dbReference type="RefSeq" id="WP_101825208.1">
    <property type="nucleotide sequence ID" value="NZ_PJZH01000013.1"/>
</dbReference>
<dbReference type="SUPFAM" id="SSF51182">
    <property type="entry name" value="RmlC-like cupins"/>
    <property type="match status" value="1"/>
</dbReference>
<dbReference type="Proteomes" id="UP000234503">
    <property type="component" value="Unassembled WGS sequence"/>
</dbReference>
<gene>
    <name evidence="8" type="ORF">CYR32_13460</name>
</gene>
<evidence type="ECO:0000256" key="6">
    <source>
        <dbReference type="ARBA" id="ARBA00029321"/>
    </source>
</evidence>
<name>A0A2N5E0N2_9GAMM</name>
<reference evidence="8 9" key="1">
    <citation type="submission" date="2017-12" db="EMBL/GenBank/DDBJ databases">
        <title>Characterization of six clinical isolates of Enterochimera gen. nov., a novel genus of the Yersiniaciae family and the three species Enterochimera arupensis sp. nov., Enterochimera coloradensis sp. nov, and Enterochimera californica sp. nov.</title>
        <authorList>
            <person name="Rossi A."/>
            <person name="Fisher M."/>
        </authorList>
    </citation>
    <scope>NUCLEOTIDE SEQUENCE [LARGE SCALE GENOMIC DNA]</scope>
    <source>
        <strain evidence="9">2016-Iso4</strain>
    </source>
</reference>
<dbReference type="UniPathway" id="UPA00109">
    <property type="reaction ID" value="UER00181"/>
</dbReference>
<comment type="catalytic activity">
    <reaction evidence="6">
        <text>alpha-D-glucose 6-phosphate = beta-D-fructose 6-phosphate</text>
        <dbReference type="Rhea" id="RHEA:11816"/>
        <dbReference type="ChEBI" id="CHEBI:57634"/>
        <dbReference type="ChEBI" id="CHEBI:58225"/>
        <dbReference type="EC" id="5.3.1.9"/>
    </reaction>
</comment>
<dbReference type="EC" id="5.3.1.9" evidence="3"/>
<dbReference type="GO" id="GO:0006096">
    <property type="term" value="P:glycolytic process"/>
    <property type="evidence" value="ECO:0007669"/>
    <property type="project" value="UniProtKB-UniPathway"/>
</dbReference>
<dbReference type="GO" id="GO:0006094">
    <property type="term" value="P:gluconeogenesis"/>
    <property type="evidence" value="ECO:0007669"/>
    <property type="project" value="UniProtKB-KW"/>
</dbReference>
<dbReference type="InterPro" id="IPR010551">
    <property type="entry name" value="G6P_isomerase_prok"/>
</dbReference>
<dbReference type="InterPro" id="IPR014710">
    <property type="entry name" value="RmlC-like_jellyroll"/>
</dbReference>
<dbReference type="CDD" id="cd02218">
    <property type="entry name" value="cupin_PGI"/>
    <property type="match status" value="1"/>
</dbReference>
<organism evidence="8 9">
    <name type="scientific">Chimaeribacter coloradensis</name>
    <dbReference type="NCBI Taxonomy" id="2060068"/>
    <lineage>
        <taxon>Bacteria</taxon>
        <taxon>Pseudomonadati</taxon>
        <taxon>Pseudomonadota</taxon>
        <taxon>Gammaproteobacteria</taxon>
        <taxon>Enterobacterales</taxon>
        <taxon>Yersiniaceae</taxon>
        <taxon>Chimaeribacter</taxon>
    </lineage>
</organism>
<comment type="caution">
    <text evidence="8">The sequence shown here is derived from an EMBL/GenBank/DDBJ whole genome shotgun (WGS) entry which is preliminary data.</text>
</comment>
<dbReference type="OrthoDB" id="5592106at2"/>
<feature type="domain" description="Glucose-6-phosphate isomerase prokaryote" evidence="7">
    <location>
        <begin position="33"/>
        <end position="178"/>
    </location>
</feature>
<accession>A0A2N5E0N2</accession>
<evidence type="ECO:0000259" key="7">
    <source>
        <dbReference type="Pfam" id="PF06560"/>
    </source>
</evidence>
<keyword evidence="4" id="KW-0312">Gluconeogenesis</keyword>
<evidence type="ECO:0000256" key="4">
    <source>
        <dbReference type="ARBA" id="ARBA00022432"/>
    </source>
</evidence>
<evidence type="ECO:0000313" key="9">
    <source>
        <dbReference type="Proteomes" id="UP000234503"/>
    </source>
</evidence>
<sequence>MDLKTRMPRQIDLASGQFTAGVLHEHTTTVGMLTGLFADQAAWQALPAGTPLYTVAILPAPQQEGELLSGVTHLYPGRVGREFYMTRGHFHQRREQAEYYFGLRGRGLLLLQQAGQCVLEPLFPGSVHYIPPFTAHRLINPGSGTLSALAVWPATAGHDYQALQAQGFGVRIMADGDGWQAEVQHA</sequence>
<dbReference type="GO" id="GO:0004347">
    <property type="term" value="F:glucose-6-phosphate isomerase activity"/>
    <property type="evidence" value="ECO:0007669"/>
    <property type="project" value="UniProtKB-EC"/>
</dbReference>
<protein>
    <recommendedName>
        <fullName evidence="3">glucose-6-phosphate isomerase</fullName>
        <ecNumber evidence="3">5.3.1.9</ecNumber>
    </recommendedName>
</protein>
<evidence type="ECO:0000256" key="2">
    <source>
        <dbReference type="ARBA" id="ARBA00006542"/>
    </source>
</evidence>
<evidence type="ECO:0000256" key="1">
    <source>
        <dbReference type="ARBA" id="ARBA00004926"/>
    </source>
</evidence>
<dbReference type="GO" id="GO:0005737">
    <property type="term" value="C:cytoplasm"/>
    <property type="evidence" value="ECO:0007669"/>
    <property type="project" value="InterPro"/>
</dbReference>
<dbReference type="Gene3D" id="2.60.120.10">
    <property type="entry name" value="Jelly Rolls"/>
    <property type="match status" value="1"/>
</dbReference>
<dbReference type="Pfam" id="PF06560">
    <property type="entry name" value="GPI"/>
    <property type="match status" value="1"/>
</dbReference>
<keyword evidence="9" id="KW-1185">Reference proteome</keyword>
<proteinExistence type="inferred from homology"/>
<keyword evidence="8" id="KW-0413">Isomerase</keyword>
<evidence type="ECO:0000256" key="3">
    <source>
        <dbReference type="ARBA" id="ARBA00011952"/>
    </source>
</evidence>